<evidence type="ECO:0000313" key="2">
    <source>
        <dbReference type="EMBL" id="NBN88640.1"/>
    </source>
</evidence>
<comment type="caution">
    <text evidence="2">The sequence shown here is derived from an EMBL/GenBank/DDBJ whole genome shotgun (WGS) entry which is preliminary data.</text>
</comment>
<accession>A0A964UZH4</accession>
<evidence type="ECO:0000256" key="1">
    <source>
        <dbReference type="SAM" id="MobiDB-lite"/>
    </source>
</evidence>
<gene>
    <name evidence="2" type="ORF">EBV32_06095</name>
</gene>
<proteinExistence type="predicted"/>
<dbReference type="AlphaFoldDB" id="A0A964UZH4"/>
<reference evidence="2" key="1">
    <citation type="submission" date="2018-10" db="EMBL/GenBank/DDBJ databases">
        <title>Iterative Subtractive Binning of Freshwater Chronoseries Metagenomes Recovers Nearly Complete Genomes from over Four Hundred Novel Species.</title>
        <authorList>
            <person name="Rodriguez-R L.M."/>
            <person name="Tsementzi D."/>
            <person name="Luo C."/>
            <person name="Konstantinidis K.T."/>
        </authorList>
    </citation>
    <scope>NUCLEOTIDE SEQUENCE</scope>
    <source>
        <strain evidence="2">WB7_6_001</strain>
    </source>
</reference>
<feature type="region of interest" description="Disordered" evidence="1">
    <location>
        <begin position="184"/>
        <end position="209"/>
    </location>
</feature>
<dbReference type="EMBL" id="RGET01000210">
    <property type="protein sequence ID" value="NBN88640.1"/>
    <property type="molecule type" value="Genomic_DNA"/>
</dbReference>
<name>A0A964UZH4_9PROT</name>
<dbReference type="Proteomes" id="UP000713222">
    <property type="component" value="Unassembled WGS sequence"/>
</dbReference>
<organism evidence="2 3">
    <name type="scientific">Candidatus Fonsibacter lacus</name>
    <dbReference type="NCBI Taxonomy" id="2576439"/>
    <lineage>
        <taxon>Bacteria</taxon>
        <taxon>Pseudomonadati</taxon>
        <taxon>Pseudomonadota</taxon>
        <taxon>Alphaproteobacteria</taxon>
        <taxon>Candidatus Pelagibacterales</taxon>
        <taxon>Candidatus Pelagibacterales incertae sedis</taxon>
        <taxon>Candidatus Fonsibacter</taxon>
    </lineage>
</organism>
<sequence>MTNEIIKLENLELTLTKELLLNPETLKNIQDGIENLTKNVYDFSTIEGIKDAKELKTKANKFVKQLKEFCDPLEADGKKIADARSIITQKLTTGKDNVIDRILAPVIVVEDKLKQLKSKLYIASVNAQSNLLALEELRQYENVDWLAYNDEANKLISQQKTFLENEKIKFDEIARIAKEEEERKRVEREKEIEEKAKKDAEEKAKKEIEEANRKAQEAIAEAERRAKRAEEDAIRAKLEAEDKAKKDAEDLRIKQEQEIRIAKEEKEKKEKDVDNKKRIHNEILEDLKNKSTLGEDLAKEVITLIAKNEIRNLTIKY</sequence>
<evidence type="ECO:0000313" key="3">
    <source>
        <dbReference type="Proteomes" id="UP000713222"/>
    </source>
</evidence>
<protein>
    <submittedName>
        <fullName evidence="2">Uncharacterized protein</fullName>
    </submittedName>
</protein>